<comment type="similarity">
    <text evidence="2">Belongs to the KHG/KDPG aldolase family.</text>
</comment>
<evidence type="ECO:0000256" key="4">
    <source>
        <dbReference type="ARBA" id="ARBA00023239"/>
    </source>
</evidence>
<dbReference type="Proteomes" id="UP000510844">
    <property type="component" value="Chromosome"/>
</dbReference>
<evidence type="ECO:0000313" key="6">
    <source>
        <dbReference type="EMBL" id="QLQ36221.1"/>
    </source>
</evidence>
<comment type="subunit">
    <text evidence="3">Homotrimer.</text>
</comment>
<dbReference type="SUPFAM" id="SSF51569">
    <property type="entry name" value="Aldolase"/>
    <property type="match status" value="1"/>
</dbReference>
<dbReference type="EMBL" id="CP059322">
    <property type="protein sequence ID" value="QLQ36221.1"/>
    <property type="molecule type" value="Genomic_DNA"/>
</dbReference>
<evidence type="ECO:0000313" key="7">
    <source>
        <dbReference type="Proteomes" id="UP000510844"/>
    </source>
</evidence>
<dbReference type="GO" id="GO:0016829">
    <property type="term" value="F:lyase activity"/>
    <property type="evidence" value="ECO:0007669"/>
    <property type="project" value="UniProtKB-KW"/>
</dbReference>
<dbReference type="RefSeq" id="WP_181568737.1">
    <property type="nucleotide sequence ID" value="NZ_CP059322.2"/>
</dbReference>
<dbReference type="CDD" id="cd00452">
    <property type="entry name" value="KDPG_aldolase"/>
    <property type="match status" value="1"/>
</dbReference>
<evidence type="ECO:0000256" key="1">
    <source>
        <dbReference type="ARBA" id="ARBA00004761"/>
    </source>
</evidence>
<evidence type="ECO:0000256" key="3">
    <source>
        <dbReference type="ARBA" id="ARBA00011233"/>
    </source>
</evidence>
<dbReference type="PANTHER" id="PTHR30246:SF1">
    <property type="entry name" value="2-DEHYDRO-3-DEOXY-6-PHOSPHOGALACTONATE ALDOLASE-RELATED"/>
    <property type="match status" value="1"/>
</dbReference>
<dbReference type="Gene3D" id="3.20.20.70">
    <property type="entry name" value="Aldolase class I"/>
    <property type="match status" value="1"/>
</dbReference>
<dbReference type="InterPro" id="IPR000887">
    <property type="entry name" value="Aldlse_KDPG_KHG"/>
</dbReference>
<evidence type="ECO:0000256" key="2">
    <source>
        <dbReference type="ARBA" id="ARBA00006906"/>
    </source>
</evidence>
<keyword evidence="4" id="KW-0456">Lyase</keyword>
<dbReference type="KEGG" id="mfeu:H1D33_23275"/>
<reference evidence="6 7" key="2">
    <citation type="journal article" date="2021" name="Mar. Drugs">
        <title>A New Micromonospora Strain with Antibiotic Activity Isolated from the Microbiome of a Mid-Atlantic Deep-Sea Sponge.</title>
        <authorList>
            <person name="Back C.R."/>
            <person name="Stennett H.L."/>
            <person name="Williams S.E."/>
            <person name="Wang L."/>
            <person name="Ojeda Gomez J."/>
            <person name="Abdulle O.M."/>
            <person name="Duffy T."/>
            <person name="Neal C."/>
            <person name="Mantell J."/>
            <person name="Jepson M.A."/>
            <person name="Hendry K.R."/>
            <person name="Powell D."/>
            <person name="Stach J.E.M."/>
            <person name="Essex-Lopresti A.E."/>
            <person name="Willis C.L."/>
            <person name="Curnow P."/>
            <person name="Race P.R."/>
        </authorList>
    </citation>
    <scope>NUCLEOTIDE SEQUENCE [LARGE SCALE GENOMIC DNA]</scope>
    <source>
        <strain evidence="6 7">28ISP2-46</strain>
    </source>
</reference>
<protein>
    <submittedName>
        <fullName evidence="6">Bifunctional 4-hydroxy-2-oxoglutarate aldolase/2-dehydro-3-deoxy-phosphogluconate aldolase</fullName>
    </submittedName>
</protein>
<name>A0A7L6B2Z7_9ACTN</name>
<dbReference type="InterPro" id="IPR013785">
    <property type="entry name" value="Aldolase_TIM"/>
</dbReference>
<dbReference type="AlphaFoldDB" id="A0A7L6B2Z7"/>
<sequence>MTGHDFAPLFGDARVMVILRDLPPEETVRLAELAWDLGIGVVEVPIRTVGAVPALRAAAAAGRRRDRIVGAGTVRTPAQVRQAVSAGAAFTVAPGLDLAVADAAHTYGIPHLPGVATPTEAQQALDHGLVWLKAFPAVSLGPAWFRAVAGPLPEARFVATGGIDAGNAGDFLAAGVRVVAVGSALTDPAQLPRLAELATGRPVSRPYGRTS</sequence>
<organism evidence="6 7">
    <name type="scientific">Micromonospora robiginosa</name>
    <dbReference type="NCBI Taxonomy" id="2749844"/>
    <lineage>
        <taxon>Bacteria</taxon>
        <taxon>Bacillati</taxon>
        <taxon>Actinomycetota</taxon>
        <taxon>Actinomycetes</taxon>
        <taxon>Micromonosporales</taxon>
        <taxon>Micromonosporaceae</taxon>
        <taxon>Micromonospora</taxon>
    </lineage>
</organism>
<evidence type="ECO:0000256" key="5">
    <source>
        <dbReference type="ARBA" id="ARBA00023277"/>
    </source>
</evidence>
<comment type="pathway">
    <text evidence="1">Carbohydrate acid metabolism.</text>
</comment>
<proteinExistence type="inferred from homology"/>
<reference evidence="7" key="1">
    <citation type="submission" date="2020-07" db="EMBL/GenBank/DDBJ databases">
        <title>A new Micromonospora strain with potent antibiotic activity isolated from the microbiome of a mid-Atlantic deep-sea sponge.</title>
        <authorList>
            <person name="Back C.R."/>
            <person name="Stennett H.L."/>
            <person name="Williams S.E."/>
            <person name="Wang L."/>
            <person name="Ojeda Gomez J."/>
            <person name="Abdulle O.M."/>
            <person name="Duffy T."/>
            <person name="Hendry K.R."/>
            <person name="Powell D."/>
            <person name="Stach J.E."/>
            <person name="Essex-Lopresti A.E."/>
            <person name="Willis C.L."/>
            <person name="Curnow P."/>
            <person name="Race P.R."/>
        </authorList>
    </citation>
    <scope>NUCLEOTIDE SEQUENCE [LARGE SCALE GENOMIC DNA]</scope>
    <source>
        <strain evidence="7">28ISP2-46</strain>
    </source>
</reference>
<gene>
    <name evidence="6" type="ORF">H1D33_23275</name>
</gene>
<accession>A0A7L6B2Z7</accession>
<keyword evidence="7" id="KW-1185">Reference proteome</keyword>
<keyword evidence="5" id="KW-0119">Carbohydrate metabolism</keyword>
<dbReference type="Pfam" id="PF01081">
    <property type="entry name" value="Aldolase"/>
    <property type="match status" value="1"/>
</dbReference>
<dbReference type="PANTHER" id="PTHR30246">
    <property type="entry name" value="2-KETO-3-DEOXY-6-PHOSPHOGLUCONATE ALDOLASE"/>
    <property type="match status" value="1"/>
</dbReference>